<feature type="domain" description="Cytidyltransferase-like" evidence="6">
    <location>
        <begin position="328"/>
        <end position="424"/>
    </location>
</feature>
<sequence length="468" mass="47680">MSPRTRASIVVVGDCLRDVDIVGAVERLCPDAPAPVLAAADRRERPGGAGLTALLAARSTPRPVRLVTALGADADAMRSLLSGVDVVAVSAEGTTPTKTRMLADDRVLLRVDDGGLSPGAAGQEVADAIAGAGVVLVSDYGRGMTADPVVRDALTEAAARVPVVWDPHPNGAPPVPGATVVTPNMSEARSYVSELRGYSTEVRSRGFPHEPAALGDALREHWGVDAVAVTAGRDGAVLRSATGTSVTPAQPATGGDPCGAGDRFAASVVVALAEGAAVDDAVRRGVADAAAFVAAGGAAGLDSEEPAPEPEPDVVAAARARGATVVATGGCFDLLHAGHARTLAAARRLAGEDGVLVVCLNSDASVRRLKGPDRPVVAEADRAEMLAALASVDAVEVFDEDDPRAVLDRLRPDVWVKGGDYATDELLETPLVRSWGGEVVAVPYHAGRSSTRLLARLDNDPIPAGGTP</sequence>
<name>A0ABV9ZLB2_9PSEU</name>
<dbReference type="Proteomes" id="UP001596175">
    <property type="component" value="Unassembled WGS sequence"/>
</dbReference>
<dbReference type="PANTHER" id="PTHR43793">
    <property type="entry name" value="FAD SYNTHASE"/>
    <property type="match status" value="1"/>
</dbReference>
<dbReference type="Gene3D" id="3.40.50.620">
    <property type="entry name" value="HUPs"/>
    <property type="match status" value="1"/>
</dbReference>
<dbReference type="SUPFAM" id="SSF53613">
    <property type="entry name" value="Ribokinase-like"/>
    <property type="match status" value="1"/>
</dbReference>
<keyword evidence="2" id="KW-0548">Nucleotidyltransferase</keyword>
<evidence type="ECO:0000313" key="7">
    <source>
        <dbReference type="EMBL" id="MFC5142072.1"/>
    </source>
</evidence>
<organism evidence="7 8">
    <name type="scientific">Actinomycetospora rhizophila</name>
    <dbReference type="NCBI Taxonomy" id="1416876"/>
    <lineage>
        <taxon>Bacteria</taxon>
        <taxon>Bacillati</taxon>
        <taxon>Actinomycetota</taxon>
        <taxon>Actinomycetes</taxon>
        <taxon>Pseudonocardiales</taxon>
        <taxon>Pseudonocardiaceae</taxon>
        <taxon>Actinomycetospora</taxon>
    </lineage>
</organism>
<dbReference type="InterPro" id="IPR050385">
    <property type="entry name" value="Archaeal_FAD_synthase"/>
</dbReference>
<evidence type="ECO:0000259" key="6">
    <source>
        <dbReference type="Pfam" id="PF01467"/>
    </source>
</evidence>
<keyword evidence="1" id="KW-0808">Transferase</keyword>
<keyword evidence="8" id="KW-1185">Reference proteome</keyword>
<dbReference type="Pfam" id="PF01467">
    <property type="entry name" value="CTP_transf_like"/>
    <property type="match status" value="1"/>
</dbReference>
<reference evidence="8" key="1">
    <citation type="journal article" date="2019" name="Int. J. Syst. Evol. Microbiol.">
        <title>The Global Catalogue of Microorganisms (GCM) 10K type strain sequencing project: providing services to taxonomists for standard genome sequencing and annotation.</title>
        <authorList>
            <consortium name="The Broad Institute Genomics Platform"/>
            <consortium name="The Broad Institute Genome Sequencing Center for Infectious Disease"/>
            <person name="Wu L."/>
            <person name="Ma J."/>
        </authorList>
    </citation>
    <scope>NUCLEOTIDE SEQUENCE [LARGE SCALE GENOMIC DNA]</scope>
    <source>
        <strain evidence="8">XZYJ18</strain>
    </source>
</reference>
<proteinExistence type="predicted"/>
<comment type="caution">
    <text evidence="7">The sequence shown here is derived from an EMBL/GenBank/DDBJ whole genome shotgun (WGS) entry which is preliminary data.</text>
</comment>
<accession>A0ABV9ZLB2</accession>
<dbReference type="SUPFAM" id="SSF52374">
    <property type="entry name" value="Nucleotidylyl transferase"/>
    <property type="match status" value="1"/>
</dbReference>
<dbReference type="Gene3D" id="3.40.1190.20">
    <property type="match status" value="1"/>
</dbReference>
<feature type="domain" description="Carbohydrate kinase PfkB" evidence="5">
    <location>
        <begin position="7"/>
        <end position="299"/>
    </location>
</feature>
<dbReference type="NCBIfam" id="TIGR00125">
    <property type="entry name" value="cyt_tran_rel"/>
    <property type="match status" value="1"/>
</dbReference>
<keyword evidence="3" id="KW-0511">Multifunctional enzyme</keyword>
<dbReference type="Pfam" id="PF00294">
    <property type="entry name" value="PfkB"/>
    <property type="match status" value="1"/>
</dbReference>
<evidence type="ECO:0000313" key="8">
    <source>
        <dbReference type="Proteomes" id="UP001596175"/>
    </source>
</evidence>
<keyword evidence="4" id="KW-0119">Carbohydrate metabolism</keyword>
<evidence type="ECO:0000256" key="3">
    <source>
        <dbReference type="ARBA" id="ARBA00023268"/>
    </source>
</evidence>
<dbReference type="EMBL" id="JBHSKG010000020">
    <property type="protein sequence ID" value="MFC5142072.1"/>
    <property type="molecule type" value="Genomic_DNA"/>
</dbReference>
<dbReference type="InterPro" id="IPR011611">
    <property type="entry name" value="PfkB_dom"/>
</dbReference>
<evidence type="ECO:0000259" key="5">
    <source>
        <dbReference type="Pfam" id="PF00294"/>
    </source>
</evidence>
<evidence type="ECO:0000256" key="4">
    <source>
        <dbReference type="ARBA" id="ARBA00023277"/>
    </source>
</evidence>
<gene>
    <name evidence="7" type="ORF">ACFPK1_27840</name>
</gene>
<dbReference type="PANTHER" id="PTHR43793:SF2">
    <property type="entry name" value="BIFUNCTIONAL PROTEIN HLDE"/>
    <property type="match status" value="1"/>
</dbReference>
<evidence type="ECO:0000256" key="2">
    <source>
        <dbReference type="ARBA" id="ARBA00022695"/>
    </source>
</evidence>
<dbReference type="RefSeq" id="WP_378024202.1">
    <property type="nucleotide sequence ID" value="NZ_JBHSKG010000020.1"/>
</dbReference>
<keyword evidence="7" id="KW-0418">Kinase</keyword>
<dbReference type="GO" id="GO:0016301">
    <property type="term" value="F:kinase activity"/>
    <property type="evidence" value="ECO:0007669"/>
    <property type="project" value="UniProtKB-KW"/>
</dbReference>
<dbReference type="InterPro" id="IPR004821">
    <property type="entry name" value="Cyt_trans-like"/>
</dbReference>
<evidence type="ECO:0000256" key="1">
    <source>
        <dbReference type="ARBA" id="ARBA00022679"/>
    </source>
</evidence>
<dbReference type="InterPro" id="IPR014729">
    <property type="entry name" value="Rossmann-like_a/b/a_fold"/>
</dbReference>
<dbReference type="InterPro" id="IPR029056">
    <property type="entry name" value="Ribokinase-like"/>
</dbReference>
<protein>
    <submittedName>
        <fullName evidence="7">PfkB family carbohydrate kinase</fullName>
    </submittedName>
</protein>